<evidence type="ECO:0008006" key="5">
    <source>
        <dbReference type="Google" id="ProtNLM"/>
    </source>
</evidence>
<protein>
    <recommendedName>
        <fullName evidence="5">DUF4386 domain-containing protein</fullName>
    </recommendedName>
</protein>
<feature type="transmembrane region" description="Helical" evidence="2">
    <location>
        <begin position="146"/>
        <end position="167"/>
    </location>
</feature>
<dbReference type="RefSeq" id="WP_073455513.1">
    <property type="nucleotide sequence ID" value="NZ_FRAP01000002.1"/>
</dbReference>
<accession>A0A1M6PR93</accession>
<feature type="region of interest" description="Disordered" evidence="1">
    <location>
        <begin position="100"/>
        <end position="126"/>
    </location>
</feature>
<feature type="transmembrane region" description="Helical" evidence="2">
    <location>
        <begin position="65"/>
        <end position="86"/>
    </location>
</feature>
<feature type="transmembrane region" description="Helical" evidence="2">
    <location>
        <begin position="23"/>
        <end position="44"/>
    </location>
</feature>
<proteinExistence type="predicted"/>
<feature type="transmembrane region" description="Helical" evidence="2">
    <location>
        <begin position="197"/>
        <end position="220"/>
    </location>
</feature>
<reference evidence="3 4" key="1">
    <citation type="submission" date="2016-11" db="EMBL/GenBank/DDBJ databases">
        <authorList>
            <person name="Jaros S."/>
            <person name="Januszkiewicz K."/>
            <person name="Wedrychowicz H."/>
        </authorList>
    </citation>
    <scope>NUCLEOTIDE SEQUENCE [LARGE SCALE GENOMIC DNA]</scope>
    <source>
        <strain evidence="3 4">DSM 43832</strain>
    </source>
</reference>
<dbReference type="AlphaFoldDB" id="A0A1M6PR93"/>
<keyword evidence="4" id="KW-1185">Reference proteome</keyword>
<dbReference type="Proteomes" id="UP000184363">
    <property type="component" value="Unassembled WGS sequence"/>
</dbReference>
<name>A0A1M6PR93_PSETH</name>
<sequence length="222" mass="23418">MTTSTPLPAATAPLDAVRLSTRFGVAFGICQFATMIGMTLFVLPNGGAPGFDVARGQGVHDAADLYRIGNYVCMVSGVLLGFLGAVGTRLRRIEVTGTLGRRGRGRGRGRGRRRRRAAVRRGAARRRDDTADAGADLRILAAWDSVAPYSLAFSALPFVGAIVLALRQARTTPWLVRTGGVVLVLSAAGAATSLSGLLFPLLALSTLGLELWVIALSVTWRT</sequence>
<keyword evidence="2" id="KW-1133">Transmembrane helix</keyword>
<keyword evidence="2" id="KW-0472">Membrane</keyword>
<organism evidence="3 4">
    <name type="scientific">Pseudonocardia thermophila</name>
    <dbReference type="NCBI Taxonomy" id="1848"/>
    <lineage>
        <taxon>Bacteria</taxon>
        <taxon>Bacillati</taxon>
        <taxon>Actinomycetota</taxon>
        <taxon>Actinomycetes</taxon>
        <taxon>Pseudonocardiales</taxon>
        <taxon>Pseudonocardiaceae</taxon>
        <taxon>Pseudonocardia</taxon>
    </lineage>
</organism>
<feature type="transmembrane region" description="Helical" evidence="2">
    <location>
        <begin position="174"/>
        <end position="191"/>
    </location>
</feature>
<evidence type="ECO:0000313" key="3">
    <source>
        <dbReference type="EMBL" id="SHK10388.1"/>
    </source>
</evidence>
<evidence type="ECO:0000256" key="2">
    <source>
        <dbReference type="SAM" id="Phobius"/>
    </source>
</evidence>
<evidence type="ECO:0000313" key="4">
    <source>
        <dbReference type="Proteomes" id="UP000184363"/>
    </source>
</evidence>
<gene>
    <name evidence="3" type="ORF">SAMN05443637_102411</name>
</gene>
<dbReference type="EMBL" id="FRAP01000002">
    <property type="protein sequence ID" value="SHK10388.1"/>
    <property type="molecule type" value="Genomic_DNA"/>
</dbReference>
<keyword evidence="2" id="KW-0812">Transmembrane</keyword>
<evidence type="ECO:0000256" key="1">
    <source>
        <dbReference type="SAM" id="MobiDB-lite"/>
    </source>
</evidence>
<feature type="compositionally biased region" description="Basic residues" evidence="1">
    <location>
        <begin position="101"/>
        <end position="124"/>
    </location>
</feature>
<dbReference type="OrthoDB" id="5145659at2"/>